<dbReference type="GO" id="GO:0050482">
    <property type="term" value="P:arachidonate secretion"/>
    <property type="evidence" value="ECO:0007669"/>
    <property type="project" value="InterPro"/>
</dbReference>
<dbReference type="EMBL" id="AMQN01005642">
    <property type="status" value="NOT_ANNOTATED_CDS"/>
    <property type="molecule type" value="Genomic_DNA"/>
</dbReference>
<accession>R7V7J8</accession>
<evidence type="ECO:0000313" key="4">
    <source>
        <dbReference type="Proteomes" id="UP000014760"/>
    </source>
</evidence>
<dbReference type="Proteomes" id="UP000014760">
    <property type="component" value="Unassembled WGS sequence"/>
</dbReference>
<evidence type="ECO:0000313" key="3">
    <source>
        <dbReference type="EnsemblMetazoa" id="CapteP223090"/>
    </source>
</evidence>
<gene>
    <name evidence="2" type="ORF">CAPTEDRAFT_223090</name>
</gene>
<dbReference type="AlphaFoldDB" id="R7V7J8"/>
<keyword evidence="4" id="KW-1185">Reference proteome</keyword>
<name>R7V7J8_CAPTE</name>
<dbReference type="GO" id="GO:0004623">
    <property type="term" value="F:phospholipase A2 activity"/>
    <property type="evidence" value="ECO:0007669"/>
    <property type="project" value="InterPro"/>
</dbReference>
<feature type="region of interest" description="Disordered" evidence="1">
    <location>
        <begin position="1"/>
        <end position="36"/>
    </location>
</feature>
<reference evidence="3" key="3">
    <citation type="submission" date="2015-06" db="UniProtKB">
        <authorList>
            <consortium name="EnsemblMetazoa"/>
        </authorList>
    </citation>
    <scope>IDENTIFICATION</scope>
</reference>
<reference evidence="2 4" key="2">
    <citation type="journal article" date="2013" name="Nature">
        <title>Insights into bilaterian evolution from three spiralian genomes.</title>
        <authorList>
            <person name="Simakov O."/>
            <person name="Marletaz F."/>
            <person name="Cho S.J."/>
            <person name="Edsinger-Gonzales E."/>
            <person name="Havlak P."/>
            <person name="Hellsten U."/>
            <person name="Kuo D.H."/>
            <person name="Larsson T."/>
            <person name="Lv J."/>
            <person name="Arendt D."/>
            <person name="Savage R."/>
            <person name="Osoegawa K."/>
            <person name="de Jong P."/>
            <person name="Grimwood J."/>
            <person name="Chapman J.A."/>
            <person name="Shapiro H."/>
            <person name="Aerts A."/>
            <person name="Otillar R.P."/>
            <person name="Terry A.Y."/>
            <person name="Boore J.L."/>
            <person name="Grigoriev I.V."/>
            <person name="Lindberg D.R."/>
            <person name="Seaver E.C."/>
            <person name="Weisblat D.A."/>
            <person name="Putnam N.H."/>
            <person name="Rokhsar D.S."/>
        </authorList>
    </citation>
    <scope>NUCLEOTIDE SEQUENCE</scope>
    <source>
        <strain evidence="2 4">I ESC-2004</strain>
    </source>
</reference>
<feature type="compositionally biased region" description="Acidic residues" evidence="1">
    <location>
        <begin position="15"/>
        <end position="35"/>
    </location>
</feature>
<evidence type="ECO:0000256" key="1">
    <source>
        <dbReference type="SAM" id="MobiDB-lite"/>
    </source>
</evidence>
<dbReference type="GO" id="GO:0006644">
    <property type="term" value="P:phospholipid metabolic process"/>
    <property type="evidence" value="ECO:0007669"/>
    <property type="project" value="InterPro"/>
</dbReference>
<organism evidence="2">
    <name type="scientific">Capitella teleta</name>
    <name type="common">Polychaete worm</name>
    <dbReference type="NCBI Taxonomy" id="283909"/>
    <lineage>
        <taxon>Eukaryota</taxon>
        <taxon>Metazoa</taxon>
        <taxon>Spiralia</taxon>
        <taxon>Lophotrochozoa</taxon>
        <taxon>Annelida</taxon>
        <taxon>Polychaeta</taxon>
        <taxon>Sedentaria</taxon>
        <taxon>Scolecida</taxon>
        <taxon>Capitellidae</taxon>
        <taxon>Capitella</taxon>
    </lineage>
</organism>
<dbReference type="OrthoDB" id="10043382at2759"/>
<dbReference type="Gene3D" id="1.20.90.10">
    <property type="entry name" value="Phospholipase A2 domain"/>
    <property type="match status" value="1"/>
</dbReference>
<protein>
    <submittedName>
        <fullName evidence="2 3">Uncharacterized protein</fullName>
    </submittedName>
</protein>
<evidence type="ECO:0000313" key="2">
    <source>
        <dbReference type="EMBL" id="ELU11710.1"/>
    </source>
</evidence>
<feature type="compositionally biased region" description="Basic and acidic residues" evidence="1">
    <location>
        <begin position="1"/>
        <end position="14"/>
    </location>
</feature>
<dbReference type="InterPro" id="IPR038875">
    <property type="entry name" value="PLA2_conodipine-like"/>
</dbReference>
<proteinExistence type="predicted"/>
<reference evidence="4" key="1">
    <citation type="submission" date="2012-12" db="EMBL/GenBank/DDBJ databases">
        <authorList>
            <person name="Hellsten U."/>
            <person name="Grimwood J."/>
            <person name="Chapman J.A."/>
            <person name="Shapiro H."/>
            <person name="Aerts A."/>
            <person name="Otillar R.P."/>
            <person name="Terry A.Y."/>
            <person name="Boore J.L."/>
            <person name="Simakov O."/>
            <person name="Marletaz F."/>
            <person name="Cho S.-J."/>
            <person name="Edsinger-Gonzales E."/>
            <person name="Havlak P."/>
            <person name="Kuo D.-H."/>
            <person name="Larsson T."/>
            <person name="Lv J."/>
            <person name="Arendt D."/>
            <person name="Savage R."/>
            <person name="Osoegawa K."/>
            <person name="de Jong P."/>
            <person name="Lindberg D.R."/>
            <person name="Seaver E.C."/>
            <person name="Weisblat D.A."/>
            <person name="Putnam N.H."/>
            <person name="Grigoriev I.V."/>
            <person name="Rokhsar D.S."/>
        </authorList>
    </citation>
    <scope>NUCLEOTIDE SEQUENCE</scope>
    <source>
        <strain evidence="4">I ESC-2004</strain>
    </source>
</reference>
<dbReference type="EMBL" id="KB296474">
    <property type="protein sequence ID" value="ELU11710.1"/>
    <property type="molecule type" value="Genomic_DNA"/>
</dbReference>
<dbReference type="PANTHER" id="PTHR37687">
    <property type="entry name" value="AGAP006772-PA"/>
    <property type="match status" value="1"/>
</dbReference>
<dbReference type="EnsemblMetazoa" id="CapteT223090">
    <property type="protein sequence ID" value="CapteP223090"/>
    <property type="gene ID" value="CapteG223090"/>
</dbReference>
<sequence length="170" mass="19306">MRKFRLGEGFREEPQIEEEGEEEADEEEEQDEEEVRNEITSLIEALEEQSEEEELAVEEDTCPSVAEYTDNCAYVRELGMSLDEEALELCNRHQLCYTCGAYHNMNAVICDRGFLNEADRLCRGDATCKDEAAGLFFFMLRDRVFTDIQSTGFACAAKCTFEFITGISGA</sequence>
<dbReference type="InterPro" id="IPR036444">
    <property type="entry name" value="PLipase_A2_dom_sf"/>
</dbReference>
<dbReference type="PANTHER" id="PTHR37687:SF1">
    <property type="entry name" value="AGAP006772-PA"/>
    <property type="match status" value="1"/>
</dbReference>
<dbReference type="HOGENOM" id="CLU_1572073_0_0_1"/>